<keyword evidence="2" id="KW-1185">Reference proteome</keyword>
<proteinExistence type="predicted"/>
<evidence type="ECO:0000313" key="1">
    <source>
        <dbReference type="EMBL" id="ABE62195.1"/>
    </source>
</evidence>
<organism evidence="1 2">
    <name type="scientific">Nitrobacter hamburgensis (strain DSM 10229 / NCIMB 13809 / X14)</name>
    <dbReference type="NCBI Taxonomy" id="323097"/>
    <lineage>
        <taxon>Bacteria</taxon>
        <taxon>Pseudomonadati</taxon>
        <taxon>Pseudomonadota</taxon>
        <taxon>Alphaproteobacteria</taxon>
        <taxon>Hyphomicrobiales</taxon>
        <taxon>Nitrobacteraceae</taxon>
        <taxon>Nitrobacter</taxon>
    </lineage>
</organism>
<dbReference type="RefSeq" id="WP_011509887.1">
    <property type="nucleotide sequence ID" value="NC_007964.1"/>
</dbReference>
<dbReference type="eggNOG" id="COG1595">
    <property type="taxonomic scope" value="Bacteria"/>
</dbReference>
<reference evidence="1 2" key="1">
    <citation type="submission" date="2006-03" db="EMBL/GenBank/DDBJ databases">
        <title>Complete sequence of chromosome of Nitrobacter hamburgensis X14.</title>
        <authorList>
            <consortium name="US DOE Joint Genome Institute"/>
            <person name="Copeland A."/>
            <person name="Lucas S."/>
            <person name="Lapidus A."/>
            <person name="Barry K."/>
            <person name="Detter J.C."/>
            <person name="Glavina del Rio T."/>
            <person name="Hammon N."/>
            <person name="Israni S."/>
            <person name="Dalin E."/>
            <person name="Tice H."/>
            <person name="Pitluck S."/>
            <person name="Chain P."/>
            <person name="Malfatti S."/>
            <person name="Shin M."/>
            <person name="Vergez L."/>
            <person name="Schmutz J."/>
            <person name="Larimer F."/>
            <person name="Land M."/>
            <person name="Hauser L."/>
            <person name="Kyrpides N."/>
            <person name="Ivanova N."/>
            <person name="Ward B."/>
            <person name="Arp D."/>
            <person name="Klotz M."/>
            <person name="Stein L."/>
            <person name="O'Mullan G."/>
            <person name="Starkenburg S."/>
            <person name="Sayavedra L."/>
            <person name="Poret-Peterson A.T."/>
            <person name="Gentry M.E."/>
            <person name="Bruce D."/>
            <person name="Richardson P."/>
        </authorList>
    </citation>
    <scope>NUCLEOTIDE SEQUENCE [LARGE SCALE GENOMIC DNA]</scope>
    <source>
        <strain evidence="2">DSM 10229 / NCIMB 13809 / X14</strain>
    </source>
</reference>
<dbReference type="HOGENOM" id="CLU_1401029_0_0_5"/>
<dbReference type="EMBL" id="CP000319">
    <property type="protein sequence ID" value="ABE62195.1"/>
    <property type="molecule type" value="Genomic_DNA"/>
</dbReference>
<gene>
    <name evidence="1" type="ordered locus">Nham_1371</name>
</gene>
<dbReference type="OrthoDB" id="7553153at2"/>
<name>Q1QNK2_NITHX</name>
<protein>
    <submittedName>
        <fullName evidence="1">Sigma-24 (FecI-like)</fullName>
    </submittedName>
</protein>
<dbReference type="KEGG" id="nha:Nham_1371"/>
<sequence>MDAAASGSLTVDEFMSALYGLTEPEWTRVGEAARWCGLLCSTDGDELLNEAIMRTADGRRHYPNDVQPVAFLIMTMRSIAHEMYENRRGRIGLDNATTTNIRGNVVPFQPTDQRPDPEISLAQAEFEKKFRSDVLGLFEDDTIARDLADGVMEGMEGEELMTVLDLDKTAFASKRRLVRRRIEQAFPDGYKP</sequence>
<dbReference type="Proteomes" id="UP000001953">
    <property type="component" value="Chromosome"/>
</dbReference>
<dbReference type="AlphaFoldDB" id="Q1QNK2"/>
<dbReference type="STRING" id="323097.Nham_1371"/>
<evidence type="ECO:0000313" key="2">
    <source>
        <dbReference type="Proteomes" id="UP000001953"/>
    </source>
</evidence>
<accession>Q1QNK2</accession>